<evidence type="ECO:0000313" key="5">
    <source>
        <dbReference type="Proteomes" id="UP000001798"/>
    </source>
</evidence>
<sequence>MYSASLELPQISNQSSMERADREPETANTIKTAASVHTMRTRNTGASTSGSRVPHERGYRKLATFMTKVDDVVIFRRFSKLNMLNLLRLQAELASLELSYEAACNIDDDSKDSQERGFTQSFYELREFGQISPGSQLELLDRINDTLHKYNSALLQVSQVLRLDKPDRYDLERLHEWLRDKDQGALFLHTPEEEIWGKLTGSDAKTNISDQVTLIQRESGFSRGVILTLVSLYDLIWGRHRKKTKRVDVERNQTYYPESNVRAAAKVLTSVLASLFPGIVILALYLIDTTLKRIGAMLCFTTFFAFVLSYWTSAKTIEVFAATAGFVAVEVVFIGSASTK</sequence>
<reference evidence="4 5" key="2">
    <citation type="journal article" date="2012" name="Eukaryot. Cell">
        <title>Genome update of Botrytis cinerea strains B05.10 and T4.</title>
        <authorList>
            <person name="Staats M."/>
            <person name="van Kan J.A."/>
        </authorList>
    </citation>
    <scope>NUCLEOTIDE SEQUENCE [LARGE SCALE GENOMIC DNA]</scope>
    <source>
        <strain evidence="4 5">B05.10</strain>
    </source>
</reference>
<evidence type="ECO:0000256" key="2">
    <source>
        <dbReference type="SAM" id="Phobius"/>
    </source>
</evidence>
<keyword evidence="5" id="KW-1185">Reference proteome</keyword>
<keyword evidence="2" id="KW-1133">Transmembrane helix</keyword>
<reference evidence="4 5" key="3">
    <citation type="journal article" date="2017" name="Mol. Plant Pathol.">
        <title>A gapless genome sequence of the fungus Botrytis cinerea.</title>
        <authorList>
            <person name="Van Kan J.A."/>
            <person name="Stassen J.H."/>
            <person name="Mosbach A."/>
            <person name="Van Der Lee T.A."/>
            <person name="Faino L."/>
            <person name="Farmer A.D."/>
            <person name="Papasotiriou D.G."/>
            <person name="Zhou S."/>
            <person name="Seidl M.F."/>
            <person name="Cottam E."/>
            <person name="Edel D."/>
            <person name="Hahn M."/>
            <person name="Schwartz D.C."/>
            <person name="Dietrich R.A."/>
            <person name="Widdison S."/>
            <person name="Scalliet G."/>
        </authorList>
    </citation>
    <scope>NUCLEOTIDE SEQUENCE [LARGE SCALE GENOMIC DNA]</scope>
    <source>
        <strain evidence="4 5">B05.10</strain>
    </source>
</reference>
<dbReference type="GeneID" id="36394270"/>
<dbReference type="InterPro" id="IPR046529">
    <property type="entry name" value="DUF6594"/>
</dbReference>
<feature type="transmembrane region" description="Helical" evidence="2">
    <location>
        <begin position="294"/>
        <end position="313"/>
    </location>
</feature>
<dbReference type="RefSeq" id="XP_024549419.1">
    <property type="nucleotide sequence ID" value="XM_024693632.1"/>
</dbReference>
<keyword evidence="2" id="KW-0812">Transmembrane</keyword>
<reference evidence="4 5" key="1">
    <citation type="journal article" date="2011" name="PLoS Genet.">
        <title>Genomic analysis of the necrotrophic fungal pathogens Sclerotinia sclerotiorum and Botrytis cinerea.</title>
        <authorList>
            <person name="Amselem J."/>
            <person name="Cuomo C.A."/>
            <person name="van Kan J.A."/>
            <person name="Viaud M."/>
            <person name="Benito E.P."/>
            <person name="Couloux A."/>
            <person name="Coutinho P.M."/>
            <person name="de Vries R.P."/>
            <person name="Dyer P.S."/>
            <person name="Fillinger S."/>
            <person name="Fournier E."/>
            <person name="Gout L."/>
            <person name="Hahn M."/>
            <person name="Kohn L."/>
            <person name="Lapalu N."/>
            <person name="Plummer K.M."/>
            <person name="Pradier J.M."/>
            <person name="Quevillon E."/>
            <person name="Sharon A."/>
            <person name="Simon A."/>
            <person name="ten Have A."/>
            <person name="Tudzynski B."/>
            <person name="Tudzynski P."/>
            <person name="Wincker P."/>
            <person name="Andrew M."/>
            <person name="Anthouard V."/>
            <person name="Beever R.E."/>
            <person name="Beffa R."/>
            <person name="Benoit I."/>
            <person name="Bouzid O."/>
            <person name="Brault B."/>
            <person name="Chen Z."/>
            <person name="Choquer M."/>
            <person name="Collemare J."/>
            <person name="Cotton P."/>
            <person name="Danchin E.G."/>
            <person name="Da Silva C."/>
            <person name="Gautier A."/>
            <person name="Giraud C."/>
            <person name="Giraud T."/>
            <person name="Gonzalez C."/>
            <person name="Grossetete S."/>
            <person name="Guldener U."/>
            <person name="Henrissat B."/>
            <person name="Howlett B.J."/>
            <person name="Kodira C."/>
            <person name="Kretschmer M."/>
            <person name="Lappartient A."/>
            <person name="Leroch M."/>
            <person name="Levis C."/>
            <person name="Mauceli E."/>
            <person name="Neuveglise C."/>
            <person name="Oeser B."/>
            <person name="Pearson M."/>
            <person name="Poulain J."/>
            <person name="Poussereau N."/>
            <person name="Quesneville H."/>
            <person name="Rascle C."/>
            <person name="Schumacher J."/>
            <person name="Segurens B."/>
            <person name="Sexton A."/>
            <person name="Silva E."/>
            <person name="Sirven C."/>
            <person name="Soanes D.M."/>
            <person name="Talbot N.J."/>
            <person name="Templeton M."/>
            <person name="Yandava C."/>
            <person name="Yarden O."/>
            <person name="Zeng Q."/>
            <person name="Rollins J.A."/>
            <person name="Lebrun M.H."/>
            <person name="Dickman M."/>
        </authorList>
    </citation>
    <scope>NUCLEOTIDE SEQUENCE [LARGE SCALE GENOMIC DNA]</scope>
    <source>
        <strain evidence="4 5">B05.10</strain>
    </source>
</reference>
<feature type="domain" description="DUF6594" evidence="3">
    <location>
        <begin position="59"/>
        <end position="331"/>
    </location>
</feature>
<evidence type="ECO:0000256" key="1">
    <source>
        <dbReference type="SAM" id="MobiDB-lite"/>
    </source>
</evidence>
<gene>
    <name evidence="4" type="ORF">BCIN_06g05790</name>
</gene>
<feature type="transmembrane region" description="Helical" evidence="2">
    <location>
        <begin position="319"/>
        <end position="337"/>
    </location>
</feature>
<name>A0A384JKV5_BOTFB</name>
<feature type="region of interest" description="Disordered" evidence="1">
    <location>
        <begin position="1"/>
        <end position="55"/>
    </location>
</feature>
<dbReference type="AlphaFoldDB" id="A0A384JKV5"/>
<evidence type="ECO:0000259" key="3">
    <source>
        <dbReference type="Pfam" id="PF20237"/>
    </source>
</evidence>
<feature type="compositionally biased region" description="Polar residues" evidence="1">
    <location>
        <begin position="41"/>
        <end position="51"/>
    </location>
</feature>
<dbReference type="PANTHER" id="PTHR34502:SF5">
    <property type="entry name" value="DUF6594 DOMAIN-CONTAINING PROTEIN"/>
    <property type="match status" value="1"/>
</dbReference>
<dbReference type="EMBL" id="CP009810">
    <property type="protein sequence ID" value="ATZ51150.1"/>
    <property type="molecule type" value="Genomic_DNA"/>
</dbReference>
<evidence type="ECO:0000313" key="4">
    <source>
        <dbReference type="EMBL" id="ATZ51150.1"/>
    </source>
</evidence>
<feature type="transmembrane region" description="Helical" evidence="2">
    <location>
        <begin position="267"/>
        <end position="287"/>
    </location>
</feature>
<organism evidence="4 5">
    <name type="scientific">Botryotinia fuckeliana (strain B05.10)</name>
    <name type="common">Noble rot fungus</name>
    <name type="synonym">Botrytis cinerea</name>
    <dbReference type="NCBI Taxonomy" id="332648"/>
    <lineage>
        <taxon>Eukaryota</taxon>
        <taxon>Fungi</taxon>
        <taxon>Dikarya</taxon>
        <taxon>Ascomycota</taxon>
        <taxon>Pezizomycotina</taxon>
        <taxon>Leotiomycetes</taxon>
        <taxon>Helotiales</taxon>
        <taxon>Sclerotiniaceae</taxon>
        <taxon>Botrytis</taxon>
    </lineage>
</organism>
<accession>A0A384JKV5</accession>
<dbReference type="PANTHER" id="PTHR34502">
    <property type="entry name" value="DUF6594 DOMAIN-CONTAINING PROTEIN-RELATED"/>
    <property type="match status" value="1"/>
</dbReference>
<dbReference type="Pfam" id="PF20237">
    <property type="entry name" value="DUF6594"/>
    <property type="match status" value="1"/>
</dbReference>
<dbReference type="VEuPathDB" id="FungiDB:Bcin06g05790"/>
<dbReference type="KEGG" id="bfu:BCIN_06g05790"/>
<proteinExistence type="predicted"/>
<dbReference type="OrthoDB" id="5342093at2759"/>
<dbReference type="Proteomes" id="UP000001798">
    <property type="component" value="Chromosome 6"/>
</dbReference>
<protein>
    <recommendedName>
        <fullName evidence="3">DUF6594 domain-containing protein</fullName>
    </recommendedName>
</protein>
<keyword evidence="2" id="KW-0472">Membrane</keyword>